<protein>
    <submittedName>
        <fullName evidence="1">Uncharacterized protein</fullName>
    </submittedName>
</protein>
<accession>A0A068R740</accession>
<evidence type="ECO:0000313" key="2">
    <source>
        <dbReference type="Proteomes" id="UP000032735"/>
    </source>
</evidence>
<keyword evidence="2" id="KW-1185">Reference proteome</keyword>
<proteinExistence type="predicted"/>
<dbReference type="HOGENOM" id="CLU_131011_0_0_6"/>
<reference evidence="1 2" key="1">
    <citation type="submission" date="2013-07" db="EMBL/GenBank/DDBJ databases">
        <authorList>
            <person name="Genoscope - CEA"/>
        </authorList>
    </citation>
    <scope>NUCLEOTIDE SEQUENCE [LARGE SCALE GENOMIC DNA]</scope>
    <source>
        <strain evidence="1 2">G6</strain>
    </source>
</reference>
<dbReference type="AntiFam" id="ANF00191">
    <property type="entry name" value="Shadow ORF (opposite rplU)"/>
</dbReference>
<dbReference type="KEGG" id="xpo:XPG1_3403"/>
<organism evidence="1 2">
    <name type="scientific">Xenorhabdus poinarii G6</name>
    <dbReference type="NCBI Taxonomy" id="1354304"/>
    <lineage>
        <taxon>Bacteria</taxon>
        <taxon>Pseudomonadati</taxon>
        <taxon>Pseudomonadota</taxon>
        <taxon>Gammaproteobacteria</taxon>
        <taxon>Enterobacterales</taxon>
        <taxon>Morganellaceae</taxon>
        <taxon>Xenorhabdus</taxon>
    </lineage>
</organism>
<sequence>MPLICSPKILSDASDFNISKPLTVALLLAAVFTATKLNNFNFLATTVSNNFRFNFNAFNYWSADFDVFTINDHQHLVKLNSFTSCDVQLFQANCLSFAYSVLFTTTLENCVHINSAFRAPPTMLPRARYKIFTIGREFYAKTAWKTSAELEQMRKKQSFSIVIYLNGFSSTIDIS</sequence>
<gene>
    <name evidence="1" type="ORF">XPG1_3403</name>
</gene>
<evidence type="ECO:0000313" key="1">
    <source>
        <dbReference type="EMBL" id="CDG23038.1"/>
    </source>
</evidence>
<dbReference type="AlphaFoldDB" id="A0A068R740"/>
<dbReference type="EMBL" id="FO704551">
    <property type="protein sequence ID" value="CDG23038.1"/>
    <property type="molecule type" value="Genomic_DNA"/>
</dbReference>
<dbReference type="Proteomes" id="UP000032735">
    <property type="component" value="Chromosome"/>
</dbReference>
<name>A0A068R740_9GAMM</name>